<gene>
    <name evidence="3" type="ORF">E9934_13990</name>
</gene>
<dbReference type="AlphaFoldDB" id="A0A4S8N4A1"/>
<comment type="caution">
    <text evidence="3">The sequence shown here is derived from an EMBL/GenBank/DDBJ whole genome shotgun (WGS) entry which is preliminary data.</text>
</comment>
<evidence type="ECO:0000256" key="1">
    <source>
        <dbReference type="SAM" id="MobiDB-lite"/>
    </source>
</evidence>
<evidence type="ECO:0000313" key="3">
    <source>
        <dbReference type="EMBL" id="THV10442.1"/>
    </source>
</evidence>
<proteinExistence type="predicted"/>
<keyword evidence="4" id="KW-1185">Reference proteome</keyword>
<dbReference type="RefSeq" id="WP_136563520.1">
    <property type="nucleotide sequence ID" value="NZ_BAABLS010000006.1"/>
</dbReference>
<organism evidence="3 4">
    <name type="scientific">Nocardioides caeni</name>
    <dbReference type="NCBI Taxonomy" id="574700"/>
    <lineage>
        <taxon>Bacteria</taxon>
        <taxon>Bacillati</taxon>
        <taxon>Actinomycetota</taxon>
        <taxon>Actinomycetes</taxon>
        <taxon>Propionibacteriales</taxon>
        <taxon>Nocardioidaceae</taxon>
        <taxon>Nocardioides</taxon>
    </lineage>
</organism>
<evidence type="ECO:0008006" key="5">
    <source>
        <dbReference type="Google" id="ProtNLM"/>
    </source>
</evidence>
<dbReference type="Proteomes" id="UP000307087">
    <property type="component" value="Unassembled WGS sequence"/>
</dbReference>
<dbReference type="EMBL" id="STGW01000010">
    <property type="protein sequence ID" value="THV10442.1"/>
    <property type="molecule type" value="Genomic_DNA"/>
</dbReference>
<evidence type="ECO:0000313" key="4">
    <source>
        <dbReference type="Proteomes" id="UP000307087"/>
    </source>
</evidence>
<feature type="signal peptide" evidence="2">
    <location>
        <begin position="1"/>
        <end position="18"/>
    </location>
</feature>
<accession>A0A4S8N4A1</accession>
<keyword evidence="2" id="KW-0732">Signal</keyword>
<name>A0A4S8N4A1_9ACTN</name>
<protein>
    <recommendedName>
        <fullName evidence="5">DUF11 domain-containing protein</fullName>
    </recommendedName>
</protein>
<feature type="chain" id="PRO_5020634600" description="DUF11 domain-containing protein" evidence="2">
    <location>
        <begin position="19"/>
        <end position="175"/>
    </location>
</feature>
<reference evidence="3 4" key="1">
    <citation type="journal article" date="2009" name="Int. J. Syst. Evol. Microbiol.">
        <title>Nocardioides caeni sp. nov., isolated from wastewater.</title>
        <authorList>
            <person name="Yoon J.H."/>
            <person name="Kang S.J."/>
            <person name="Park S."/>
            <person name="Kim W."/>
            <person name="Oh T.K."/>
        </authorList>
    </citation>
    <scope>NUCLEOTIDE SEQUENCE [LARGE SCALE GENOMIC DNA]</scope>
    <source>
        <strain evidence="3 4">DSM 23134</strain>
    </source>
</reference>
<evidence type="ECO:0000256" key="2">
    <source>
        <dbReference type="SAM" id="SignalP"/>
    </source>
</evidence>
<sequence>MLRTGAHALWVAPTIALASTVPGSATSGSPSVTVTANRISKTSLLGTGSVTYDVTATVGGTGSVTGLQVVIANNGPGVDQKVLRPGALLLAATRHTLVNSSGWAMQPANGEGPYVATYLGGADGGEVLSGDSRTFRVRFDNCNTNPTFRVTLSPAASPSTSGSLSTSSITVKPFG</sequence>
<feature type="compositionally biased region" description="Low complexity" evidence="1">
    <location>
        <begin position="153"/>
        <end position="168"/>
    </location>
</feature>
<feature type="region of interest" description="Disordered" evidence="1">
    <location>
        <begin position="153"/>
        <end position="175"/>
    </location>
</feature>